<dbReference type="RefSeq" id="WP_311193905.1">
    <property type="nucleotide sequence ID" value="NZ_CP115542.1"/>
</dbReference>
<feature type="region of interest" description="Disordered" evidence="1">
    <location>
        <begin position="76"/>
        <end position="97"/>
    </location>
</feature>
<protein>
    <submittedName>
        <fullName evidence="2">Uncharacterized protein</fullName>
    </submittedName>
</protein>
<dbReference type="Proteomes" id="UP001302072">
    <property type="component" value="Plasmid pST01"/>
</dbReference>
<sequence>MDRLPSWPVGSRRCGRFAESVCLAVYSPYRNRFRLHRTAAAAGPGRGTGALRHTGLSEATIHQGSNCHDEAADLHYSRKQKQQRKPKPATGSSKAAIAKQAKAEELRVARVEKLPSEGVVYVPANDGLTAAVLFTNRIEKLCACGFRGRSKKAVFAYHFDDADAREKHVAEWLSGENNRIAENAKRTGAHTLKVGDVLYSSWGYEQTNVDFYEVIAVRGAVVDLIEIGQERTTNGHGMQGTCLPKKGVRTGYALLSKRPNALNQVRITGFASAAPWDGRAKNWSSYA</sequence>
<evidence type="ECO:0000313" key="3">
    <source>
        <dbReference type="Proteomes" id="UP001302072"/>
    </source>
</evidence>
<accession>A0ABY9YVD3</accession>
<feature type="compositionally biased region" description="Basic residues" evidence="1">
    <location>
        <begin position="77"/>
        <end position="87"/>
    </location>
</feature>
<evidence type="ECO:0000313" key="2">
    <source>
        <dbReference type="EMBL" id="WNH54827.1"/>
    </source>
</evidence>
<organism evidence="2 3">
    <name type="scientific">Stenotrophomonas oahuensis</name>
    <dbReference type="NCBI Taxonomy" id="3003271"/>
    <lineage>
        <taxon>Bacteria</taxon>
        <taxon>Pseudomonadati</taxon>
        <taxon>Pseudomonadota</taxon>
        <taxon>Gammaproteobacteria</taxon>
        <taxon>Lysobacterales</taxon>
        <taxon>Lysobacteraceae</taxon>
        <taxon>Stenotrophomonas</taxon>
    </lineage>
</organism>
<name>A0ABY9YVD3_9GAMM</name>
<keyword evidence="2" id="KW-0614">Plasmid</keyword>
<reference evidence="2 3" key="1">
    <citation type="submission" date="2022-12" db="EMBL/GenBank/DDBJ databases">
        <title>Two new species, Stenotrophomonas aracearum and Stenotrophomonas oahuensis, isolated from Anthurium (Araceae family) in Hawaii.</title>
        <authorList>
            <person name="Chunag S.C."/>
            <person name="Dobhal S."/>
            <person name="Alvarez A."/>
            <person name="Arif M."/>
        </authorList>
    </citation>
    <scope>NUCLEOTIDE SEQUENCE [LARGE SCALE GENOMIC DNA]</scope>
    <source>
        <strain evidence="2 3">A5586</strain>
        <plasmid evidence="2 3">pST01</plasmid>
    </source>
</reference>
<geneLocation type="plasmid" evidence="2 3">
    <name>pST01</name>
</geneLocation>
<dbReference type="EMBL" id="CP115542">
    <property type="protein sequence ID" value="WNH54827.1"/>
    <property type="molecule type" value="Genomic_DNA"/>
</dbReference>
<keyword evidence="3" id="KW-1185">Reference proteome</keyword>
<evidence type="ECO:0000256" key="1">
    <source>
        <dbReference type="SAM" id="MobiDB-lite"/>
    </source>
</evidence>
<gene>
    <name evidence="2" type="ORF">PDM29_20655</name>
</gene>
<proteinExistence type="predicted"/>